<reference evidence="1" key="2">
    <citation type="submission" date="2023-06" db="EMBL/GenBank/DDBJ databases">
        <authorList>
            <person name="Ma L."/>
            <person name="Liu K.-W."/>
            <person name="Li Z."/>
            <person name="Hsiao Y.-Y."/>
            <person name="Qi Y."/>
            <person name="Fu T."/>
            <person name="Tang G."/>
            <person name="Zhang D."/>
            <person name="Sun W.-H."/>
            <person name="Liu D.-K."/>
            <person name="Li Y."/>
            <person name="Chen G.-Z."/>
            <person name="Liu X.-D."/>
            <person name="Liao X.-Y."/>
            <person name="Jiang Y.-T."/>
            <person name="Yu X."/>
            <person name="Hao Y."/>
            <person name="Huang J."/>
            <person name="Zhao X.-W."/>
            <person name="Ke S."/>
            <person name="Chen Y.-Y."/>
            <person name="Wu W.-L."/>
            <person name="Hsu J.-L."/>
            <person name="Lin Y.-F."/>
            <person name="Huang M.-D."/>
            <person name="Li C.-Y."/>
            <person name="Huang L."/>
            <person name="Wang Z.-W."/>
            <person name="Zhao X."/>
            <person name="Zhong W.-Y."/>
            <person name="Peng D.-H."/>
            <person name="Ahmad S."/>
            <person name="Lan S."/>
            <person name="Zhang J.-S."/>
            <person name="Tsai W.-C."/>
            <person name="Van De Peer Y."/>
            <person name="Liu Z.-J."/>
        </authorList>
    </citation>
    <scope>NUCLEOTIDE SEQUENCE</scope>
    <source>
        <strain evidence="1">SCP</strain>
        <tissue evidence="1">Leaves</tissue>
    </source>
</reference>
<sequence>MKNLARSWYICFYVEEVEKESQVADASGSISYRPLRPNRPVFSRPRGRPYTKCDSYYGCRASPPPPPPP</sequence>
<gene>
    <name evidence="1" type="ORF">QJS04_geneDACA022306</name>
</gene>
<evidence type="ECO:0000313" key="1">
    <source>
        <dbReference type="EMBL" id="KAK1272532.1"/>
    </source>
</evidence>
<accession>A0AAV9B7Y0</accession>
<protein>
    <submittedName>
        <fullName evidence="1">Uncharacterized protein</fullName>
    </submittedName>
</protein>
<comment type="caution">
    <text evidence="1">The sequence shown here is derived from an EMBL/GenBank/DDBJ whole genome shotgun (WGS) entry which is preliminary data.</text>
</comment>
<name>A0AAV9B7Y0_ACOGR</name>
<evidence type="ECO:0000313" key="2">
    <source>
        <dbReference type="Proteomes" id="UP001179952"/>
    </source>
</evidence>
<keyword evidence="2" id="KW-1185">Reference proteome</keyword>
<dbReference type="Proteomes" id="UP001179952">
    <property type="component" value="Unassembled WGS sequence"/>
</dbReference>
<organism evidence="1 2">
    <name type="scientific">Acorus gramineus</name>
    <name type="common">Dwarf sweet flag</name>
    <dbReference type="NCBI Taxonomy" id="55184"/>
    <lineage>
        <taxon>Eukaryota</taxon>
        <taxon>Viridiplantae</taxon>
        <taxon>Streptophyta</taxon>
        <taxon>Embryophyta</taxon>
        <taxon>Tracheophyta</taxon>
        <taxon>Spermatophyta</taxon>
        <taxon>Magnoliopsida</taxon>
        <taxon>Liliopsida</taxon>
        <taxon>Acoraceae</taxon>
        <taxon>Acorus</taxon>
    </lineage>
</organism>
<dbReference type="AlphaFoldDB" id="A0AAV9B7Y0"/>
<dbReference type="EMBL" id="JAUJYN010000004">
    <property type="protein sequence ID" value="KAK1272532.1"/>
    <property type="molecule type" value="Genomic_DNA"/>
</dbReference>
<proteinExistence type="predicted"/>
<reference evidence="1" key="1">
    <citation type="journal article" date="2023" name="Nat. Commun.">
        <title>Diploid and tetraploid genomes of Acorus and the evolution of monocots.</title>
        <authorList>
            <person name="Ma L."/>
            <person name="Liu K.W."/>
            <person name="Li Z."/>
            <person name="Hsiao Y.Y."/>
            <person name="Qi Y."/>
            <person name="Fu T."/>
            <person name="Tang G.D."/>
            <person name="Zhang D."/>
            <person name="Sun W.H."/>
            <person name="Liu D.K."/>
            <person name="Li Y."/>
            <person name="Chen G.Z."/>
            <person name="Liu X.D."/>
            <person name="Liao X.Y."/>
            <person name="Jiang Y.T."/>
            <person name="Yu X."/>
            <person name="Hao Y."/>
            <person name="Huang J."/>
            <person name="Zhao X.W."/>
            <person name="Ke S."/>
            <person name="Chen Y.Y."/>
            <person name="Wu W.L."/>
            <person name="Hsu J.L."/>
            <person name="Lin Y.F."/>
            <person name="Huang M.D."/>
            <person name="Li C.Y."/>
            <person name="Huang L."/>
            <person name="Wang Z.W."/>
            <person name="Zhao X."/>
            <person name="Zhong W.Y."/>
            <person name="Peng D.H."/>
            <person name="Ahmad S."/>
            <person name="Lan S."/>
            <person name="Zhang J.S."/>
            <person name="Tsai W.C."/>
            <person name="Van de Peer Y."/>
            <person name="Liu Z.J."/>
        </authorList>
    </citation>
    <scope>NUCLEOTIDE SEQUENCE</scope>
    <source>
        <strain evidence="1">SCP</strain>
    </source>
</reference>